<keyword evidence="2" id="KW-1185">Reference proteome</keyword>
<sequence length="47" mass="4970">MFSITGGCIVHMLAKFLTELKTTSFTNCELGSGDVKVTVASGDGFRV</sequence>
<organism evidence="1 2">
    <name type="scientific">Rubroshorea leprosula</name>
    <dbReference type="NCBI Taxonomy" id="152421"/>
    <lineage>
        <taxon>Eukaryota</taxon>
        <taxon>Viridiplantae</taxon>
        <taxon>Streptophyta</taxon>
        <taxon>Embryophyta</taxon>
        <taxon>Tracheophyta</taxon>
        <taxon>Spermatophyta</taxon>
        <taxon>Magnoliopsida</taxon>
        <taxon>eudicotyledons</taxon>
        <taxon>Gunneridae</taxon>
        <taxon>Pentapetalae</taxon>
        <taxon>rosids</taxon>
        <taxon>malvids</taxon>
        <taxon>Malvales</taxon>
        <taxon>Dipterocarpaceae</taxon>
        <taxon>Rubroshorea</taxon>
    </lineage>
</organism>
<dbReference type="Proteomes" id="UP001054252">
    <property type="component" value="Unassembled WGS sequence"/>
</dbReference>
<gene>
    <name evidence="1" type="ORF">SLEP1_g617</name>
</gene>
<reference evidence="1 2" key="1">
    <citation type="journal article" date="2021" name="Commun. Biol.">
        <title>The genome of Shorea leprosula (Dipterocarpaceae) highlights the ecological relevance of drought in aseasonal tropical rainforests.</title>
        <authorList>
            <person name="Ng K.K.S."/>
            <person name="Kobayashi M.J."/>
            <person name="Fawcett J.A."/>
            <person name="Hatakeyama M."/>
            <person name="Paape T."/>
            <person name="Ng C.H."/>
            <person name="Ang C.C."/>
            <person name="Tnah L.H."/>
            <person name="Lee C.T."/>
            <person name="Nishiyama T."/>
            <person name="Sese J."/>
            <person name="O'Brien M.J."/>
            <person name="Copetti D."/>
            <person name="Mohd Noor M.I."/>
            <person name="Ong R.C."/>
            <person name="Putra M."/>
            <person name="Sireger I.Z."/>
            <person name="Indrioko S."/>
            <person name="Kosugi Y."/>
            <person name="Izuno A."/>
            <person name="Isagi Y."/>
            <person name="Lee S.L."/>
            <person name="Shimizu K.K."/>
        </authorList>
    </citation>
    <scope>NUCLEOTIDE SEQUENCE [LARGE SCALE GENOMIC DNA]</scope>
    <source>
        <strain evidence="1">214</strain>
    </source>
</reference>
<dbReference type="AlphaFoldDB" id="A0AAV5HKI8"/>
<evidence type="ECO:0000313" key="1">
    <source>
        <dbReference type="EMBL" id="GKU86031.1"/>
    </source>
</evidence>
<name>A0AAV5HKI8_9ROSI</name>
<proteinExistence type="predicted"/>
<evidence type="ECO:0000313" key="2">
    <source>
        <dbReference type="Proteomes" id="UP001054252"/>
    </source>
</evidence>
<comment type="caution">
    <text evidence="1">The sequence shown here is derived from an EMBL/GenBank/DDBJ whole genome shotgun (WGS) entry which is preliminary data.</text>
</comment>
<protein>
    <submittedName>
        <fullName evidence="1">Uncharacterized protein</fullName>
    </submittedName>
</protein>
<accession>A0AAV5HKI8</accession>
<dbReference type="EMBL" id="BPVZ01000001">
    <property type="protein sequence ID" value="GKU86031.1"/>
    <property type="molecule type" value="Genomic_DNA"/>
</dbReference>